<keyword evidence="9" id="KW-1185">Reference proteome</keyword>
<evidence type="ECO:0000259" key="7">
    <source>
        <dbReference type="Pfam" id="PF00347"/>
    </source>
</evidence>
<evidence type="ECO:0000256" key="1">
    <source>
        <dbReference type="ARBA" id="ARBA00022730"/>
    </source>
</evidence>
<name>A0ABY6HUS0_9ARCH</name>
<dbReference type="NCBIfam" id="NF004037">
    <property type="entry name" value="PRK05518.1"/>
    <property type="match status" value="1"/>
</dbReference>
<dbReference type="InterPro" id="IPR019907">
    <property type="entry name" value="Ribosomal_uL6_arc"/>
</dbReference>
<dbReference type="Proteomes" id="UP001208689">
    <property type="component" value="Chromosome"/>
</dbReference>
<dbReference type="NCBIfam" id="TIGR03653">
    <property type="entry name" value="uL6_arch"/>
    <property type="match status" value="1"/>
</dbReference>
<accession>A0ABY6HUS0</accession>
<keyword evidence="3 8" id="KW-0689">Ribosomal protein</keyword>
<keyword evidence="1" id="KW-0699">rRNA-binding</keyword>
<dbReference type="PANTHER" id="PTHR11655">
    <property type="entry name" value="60S/50S RIBOSOMAL PROTEIN L6/L9"/>
    <property type="match status" value="1"/>
</dbReference>
<gene>
    <name evidence="8" type="ORF">NEF87_003552</name>
</gene>
<feature type="domain" description="Large ribosomal subunit protein uL6 alpha-beta" evidence="7">
    <location>
        <begin position="115"/>
        <end position="176"/>
    </location>
</feature>
<dbReference type="Pfam" id="PF00347">
    <property type="entry name" value="Ribosomal_L6"/>
    <property type="match status" value="2"/>
</dbReference>
<evidence type="ECO:0000256" key="5">
    <source>
        <dbReference type="ARBA" id="ARBA00035454"/>
    </source>
</evidence>
<keyword evidence="2" id="KW-0694">RNA-binding</keyword>
<evidence type="ECO:0000313" key="9">
    <source>
        <dbReference type="Proteomes" id="UP001208689"/>
    </source>
</evidence>
<dbReference type="InterPro" id="IPR000702">
    <property type="entry name" value="Ribosomal_uL6-like"/>
</dbReference>
<dbReference type="PIRSF" id="PIRSF002162">
    <property type="entry name" value="Ribosomal_L6"/>
    <property type="match status" value="1"/>
</dbReference>
<dbReference type="Gene3D" id="3.90.930.12">
    <property type="entry name" value="Ribosomal protein L6, alpha-beta domain"/>
    <property type="match status" value="2"/>
</dbReference>
<dbReference type="InterPro" id="IPR020040">
    <property type="entry name" value="Ribosomal_uL6_a/b-dom"/>
</dbReference>
<keyword evidence="4" id="KW-0687">Ribonucleoprotein</keyword>
<dbReference type="PANTHER" id="PTHR11655:SF16">
    <property type="entry name" value="60S RIBOSOMAL PROTEIN L9"/>
    <property type="match status" value="1"/>
</dbReference>
<dbReference type="InterPro" id="IPR036789">
    <property type="entry name" value="Ribosomal_uL6-like_a/b-dom_sf"/>
</dbReference>
<evidence type="ECO:0000256" key="6">
    <source>
        <dbReference type="NCBIfam" id="TIGR03653"/>
    </source>
</evidence>
<sequence>MVKLVSTDTEVEIPSDVTLTLSDDKKVTVKGKKGTIVRDFAHAKAVQITHIGNMLYFHADFPRKRQIALVGTLQNHVLNMFKGVQEGYVYKMKIVYSHFPITVEPPKKGKTAILIKNFIGERAPRTTHTIGDVVVKANKEEVIVSGVDKEAVGQTCANIQKLCKIKDKDKRVFKDGVYVFEKSLGETQFWTIK</sequence>
<proteinExistence type="predicted"/>
<dbReference type="SUPFAM" id="SSF56053">
    <property type="entry name" value="Ribosomal protein L6"/>
    <property type="match status" value="2"/>
</dbReference>
<dbReference type="EMBL" id="CP104013">
    <property type="protein sequence ID" value="UYP47267.1"/>
    <property type="molecule type" value="Genomic_DNA"/>
</dbReference>
<protein>
    <recommendedName>
        <fullName evidence="5 6">50S ribosomal protein L6</fullName>
    </recommendedName>
</protein>
<feature type="domain" description="Large ribosomal subunit protein uL6 alpha-beta" evidence="7">
    <location>
        <begin position="13"/>
        <end position="87"/>
    </location>
</feature>
<evidence type="ECO:0000256" key="4">
    <source>
        <dbReference type="ARBA" id="ARBA00023274"/>
    </source>
</evidence>
<evidence type="ECO:0000256" key="3">
    <source>
        <dbReference type="ARBA" id="ARBA00022980"/>
    </source>
</evidence>
<reference evidence="8" key="1">
    <citation type="submission" date="2022-09" db="EMBL/GenBank/DDBJ databases">
        <title>Actin cytoskeleton and complex cell architecture in an #Asgard archaeon.</title>
        <authorList>
            <person name="Ponce Toledo R.I."/>
            <person name="Schleper C."/>
            <person name="Rodrigues Oliveira T."/>
            <person name="Wollweber F."/>
            <person name="Xu J."/>
            <person name="Rittmann S."/>
            <person name="Klingl A."/>
            <person name="Pilhofer M."/>
        </authorList>
    </citation>
    <scope>NUCLEOTIDE SEQUENCE</scope>
    <source>
        <strain evidence="8">B-35</strain>
    </source>
</reference>
<dbReference type="GO" id="GO:0005840">
    <property type="term" value="C:ribosome"/>
    <property type="evidence" value="ECO:0007669"/>
    <property type="project" value="UniProtKB-KW"/>
</dbReference>
<evidence type="ECO:0000256" key="2">
    <source>
        <dbReference type="ARBA" id="ARBA00022884"/>
    </source>
</evidence>
<organism evidence="8 9">
    <name type="scientific">Candidatus Lokiarchaeum ossiferum</name>
    <dbReference type="NCBI Taxonomy" id="2951803"/>
    <lineage>
        <taxon>Archaea</taxon>
        <taxon>Promethearchaeati</taxon>
        <taxon>Promethearchaeota</taxon>
        <taxon>Promethearchaeia</taxon>
        <taxon>Promethearchaeales</taxon>
        <taxon>Promethearchaeaceae</taxon>
        <taxon>Candidatus Lokiarchaeum</taxon>
    </lineage>
</organism>
<evidence type="ECO:0000313" key="8">
    <source>
        <dbReference type="EMBL" id="UYP47267.1"/>
    </source>
</evidence>